<keyword evidence="2" id="KW-1185">Reference proteome</keyword>
<accession>A0A2I0JBF6</accession>
<comment type="caution">
    <text evidence="1">The sequence shown here is derived from an EMBL/GenBank/DDBJ whole genome shotgun (WGS) entry which is preliminary data.</text>
</comment>
<gene>
    <name evidence="1" type="ORF">CRG98_026025</name>
</gene>
<evidence type="ECO:0000313" key="2">
    <source>
        <dbReference type="Proteomes" id="UP000233551"/>
    </source>
</evidence>
<proteinExistence type="predicted"/>
<name>A0A2I0JBF6_PUNGR</name>
<organism evidence="1 2">
    <name type="scientific">Punica granatum</name>
    <name type="common">Pomegranate</name>
    <dbReference type="NCBI Taxonomy" id="22663"/>
    <lineage>
        <taxon>Eukaryota</taxon>
        <taxon>Viridiplantae</taxon>
        <taxon>Streptophyta</taxon>
        <taxon>Embryophyta</taxon>
        <taxon>Tracheophyta</taxon>
        <taxon>Spermatophyta</taxon>
        <taxon>Magnoliopsida</taxon>
        <taxon>eudicotyledons</taxon>
        <taxon>Gunneridae</taxon>
        <taxon>Pentapetalae</taxon>
        <taxon>rosids</taxon>
        <taxon>malvids</taxon>
        <taxon>Myrtales</taxon>
        <taxon>Lythraceae</taxon>
        <taxon>Punica</taxon>
    </lineage>
</organism>
<dbReference type="Proteomes" id="UP000233551">
    <property type="component" value="Unassembled WGS sequence"/>
</dbReference>
<dbReference type="AlphaFoldDB" id="A0A2I0JBF6"/>
<reference evidence="1 2" key="1">
    <citation type="submission" date="2017-11" db="EMBL/GenBank/DDBJ databases">
        <title>De-novo sequencing of pomegranate (Punica granatum L.) genome.</title>
        <authorList>
            <person name="Akparov Z."/>
            <person name="Amiraslanov A."/>
            <person name="Hajiyeva S."/>
            <person name="Abbasov M."/>
            <person name="Kaur K."/>
            <person name="Hamwieh A."/>
            <person name="Solovyev V."/>
            <person name="Salamov A."/>
            <person name="Braich B."/>
            <person name="Kosarev P."/>
            <person name="Mahmoud A."/>
            <person name="Hajiyev E."/>
            <person name="Babayeva S."/>
            <person name="Izzatullayeva V."/>
            <person name="Mammadov A."/>
            <person name="Mammadov A."/>
            <person name="Sharifova S."/>
            <person name="Ojaghi J."/>
            <person name="Eynullazada K."/>
            <person name="Bayramov B."/>
            <person name="Abdulazimova A."/>
            <person name="Shahmuradov I."/>
        </authorList>
    </citation>
    <scope>NUCLEOTIDE SEQUENCE [LARGE SCALE GENOMIC DNA]</scope>
    <source>
        <strain evidence="2">cv. AG2017</strain>
        <tissue evidence="1">Leaf</tissue>
    </source>
</reference>
<sequence length="96" mass="10602">MELSHDATSSFISPSFDQFALNLRVFDEFCPKSSNQLASPLFQALIGPSFNQVPSPSGRYLLDCSELRPGAGQVLRKVDSLRKKVISFGKVESYDS</sequence>
<protein>
    <submittedName>
        <fullName evidence="1">Uncharacterized protein</fullName>
    </submittedName>
</protein>
<evidence type="ECO:0000313" key="1">
    <source>
        <dbReference type="EMBL" id="PKI53575.1"/>
    </source>
</evidence>
<dbReference type="EMBL" id="PGOL01001850">
    <property type="protein sequence ID" value="PKI53575.1"/>
    <property type="molecule type" value="Genomic_DNA"/>
</dbReference>